<evidence type="ECO:0008006" key="4">
    <source>
        <dbReference type="Google" id="ProtNLM"/>
    </source>
</evidence>
<dbReference type="GO" id="GO:0020037">
    <property type="term" value="F:heme binding"/>
    <property type="evidence" value="ECO:0007669"/>
    <property type="project" value="InterPro"/>
</dbReference>
<dbReference type="AlphaFoldDB" id="A0A1Y1Y5Q6"/>
<proteinExistence type="predicted"/>
<dbReference type="Gene3D" id="1.10.630.10">
    <property type="entry name" value="Cytochrome P450"/>
    <property type="match status" value="1"/>
</dbReference>
<name>A0A1Y1Y5Q6_9PLEO</name>
<evidence type="ECO:0000313" key="2">
    <source>
        <dbReference type="EMBL" id="ORX93318.1"/>
    </source>
</evidence>
<reference evidence="2 3" key="1">
    <citation type="submission" date="2016-07" db="EMBL/GenBank/DDBJ databases">
        <title>Pervasive Adenine N6-methylation of Active Genes in Fungi.</title>
        <authorList>
            <consortium name="DOE Joint Genome Institute"/>
            <person name="Mondo S.J."/>
            <person name="Dannebaum R.O."/>
            <person name="Kuo R.C."/>
            <person name="Labutti K."/>
            <person name="Haridas S."/>
            <person name="Kuo A."/>
            <person name="Salamov A."/>
            <person name="Ahrendt S.R."/>
            <person name="Lipzen A."/>
            <person name="Sullivan W."/>
            <person name="Andreopoulos W.B."/>
            <person name="Clum A."/>
            <person name="Lindquist E."/>
            <person name="Daum C."/>
            <person name="Ramamoorthy G.K."/>
            <person name="Gryganskyi A."/>
            <person name="Culley D."/>
            <person name="Magnuson J.K."/>
            <person name="James T.Y."/>
            <person name="O'Malley M.A."/>
            <person name="Stajich J.E."/>
            <person name="Spatafora J.W."/>
            <person name="Visel A."/>
            <person name="Grigoriev I.V."/>
        </authorList>
    </citation>
    <scope>NUCLEOTIDE SEQUENCE [LARGE SCALE GENOMIC DNA]</scope>
    <source>
        <strain evidence="2 3">CBS 115471</strain>
    </source>
</reference>
<gene>
    <name evidence="2" type="ORF">BCR34DRAFT_240247</name>
</gene>
<dbReference type="GO" id="GO:0005506">
    <property type="term" value="F:iron ion binding"/>
    <property type="evidence" value="ECO:0007669"/>
    <property type="project" value="InterPro"/>
</dbReference>
<accession>A0A1Y1Y5Q6</accession>
<dbReference type="OrthoDB" id="3366823at2759"/>
<dbReference type="Proteomes" id="UP000193144">
    <property type="component" value="Unassembled WGS sequence"/>
</dbReference>
<dbReference type="PANTHER" id="PTHR24306">
    <property type="match status" value="1"/>
</dbReference>
<evidence type="ECO:0000313" key="3">
    <source>
        <dbReference type="Proteomes" id="UP000193144"/>
    </source>
</evidence>
<dbReference type="GO" id="GO:0004497">
    <property type="term" value="F:monooxygenase activity"/>
    <property type="evidence" value="ECO:0007669"/>
    <property type="project" value="InterPro"/>
</dbReference>
<dbReference type="EMBL" id="MCFA01000346">
    <property type="protein sequence ID" value="ORX93318.1"/>
    <property type="molecule type" value="Genomic_DNA"/>
</dbReference>
<dbReference type="PANTHER" id="PTHR24306:SF7">
    <property type="entry name" value="AHBB"/>
    <property type="match status" value="1"/>
</dbReference>
<dbReference type="STRING" id="1231657.A0A1Y1Y5Q6"/>
<dbReference type="SUPFAM" id="SSF48264">
    <property type="entry name" value="Cytochrome P450"/>
    <property type="match status" value="1"/>
</dbReference>
<keyword evidence="3" id="KW-1185">Reference proteome</keyword>
<dbReference type="GO" id="GO:0016705">
    <property type="term" value="F:oxidoreductase activity, acting on paired donors, with incorporation or reduction of molecular oxygen"/>
    <property type="evidence" value="ECO:0007669"/>
    <property type="project" value="InterPro"/>
</dbReference>
<feature type="region of interest" description="Disordered" evidence="1">
    <location>
        <begin position="593"/>
        <end position="621"/>
    </location>
</feature>
<comment type="caution">
    <text evidence="2">The sequence shown here is derived from an EMBL/GenBank/DDBJ whole genome shotgun (WGS) entry which is preliminary data.</text>
</comment>
<feature type="compositionally biased region" description="Acidic residues" evidence="1">
    <location>
        <begin position="339"/>
        <end position="351"/>
    </location>
</feature>
<feature type="region of interest" description="Disordered" evidence="1">
    <location>
        <begin position="333"/>
        <end position="352"/>
    </location>
</feature>
<protein>
    <recommendedName>
        <fullName evidence="4">Cytochrome P450</fullName>
    </recommendedName>
</protein>
<dbReference type="InterPro" id="IPR036396">
    <property type="entry name" value="Cyt_P450_sf"/>
</dbReference>
<feature type="compositionally biased region" description="Basic and acidic residues" evidence="1">
    <location>
        <begin position="604"/>
        <end position="617"/>
    </location>
</feature>
<sequence>MVSARSLLLGVYTSNSLIRLLFLPSCYLILSSPFIALCVWKFDLHQNYFPHGYTTPDIWPQLFVSIVGIFLATRAISGNSNGFAKVQGKRRVQLLPYWIPGVKHWLSAVFGGQRWLKGVADSTITSIFAYSLAGSKHDIILSTPLLDQLLKDREFLEESELNDWIVLRNACGLPDGAKEKYRELRPGISETLKANIFRGTGMECLVQASLGILSDTLPDLITFNSSVVDQMQWERVAALDLTDGTDEAECELFSLLNEYFCNAILCPITGSSFPESYQLLATDLATFNQSVYALTAGFPRFFPVPGLPGASLARMRLQQNLTRLFHDLTNPPEKRIIPDDESLSGEEDTDADTPTPLTALNGMFSEHDIPIAARAAITLKVLHEIVSEAVPLAFWALLHIYSSSTTDPKRIEDHIDALSPLVRIRGETKKWAEASQPPSIHPSFPAPPEISFRSPDQLWSSSSFPYLRSCISEARRLYASPNTTVRIRKPITLTETDPTRPAAEEQWELEAGTYVDIGISQTLINISSANYLAPKEFKPDRFLHTNAPPPTTSSPYNPSQEFTTALLTSLIAGVVQLWEIAAAPKKTLMDQMREAQAAASGQDGKQEVAKEGEEKKTGTWSIPKVIDGASVKIPKGEVRVRIRRREGLAGPRNMNKGG</sequence>
<evidence type="ECO:0000256" key="1">
    <source>
        <dbReference type="SAM" id="MobiDB-lite"/>
    </source>
</evidence>
<organism evidence="2 3">
    <name type="scientific">Clohesyomyces aquaticus</name>
    <dbReference type="NCBI Taxonomy" id="1231657"/>
    <lineage>
        <taxon>Eukaryota</taxon>
        <taxon>Fungi</taxon>
        <taxon>Dikarya</taxon>
        <taxon>Ascomycota</taxon>
        <taxon>Pezizomycotina</taxon>
        <taxon>Dothideomycetes</taxon>
        <taxon>Pleosporomycetidae</taxon>
        <taxon>Pleosporales</taxon>
        <taxon>Lindgomycetaceae</taxon>
        <taxon>Clohesyomyces</taxon>
    </lineage>
</organism>